<evidence type="ECO:0000256" key="1">
    <source>
        <dbReference type="ARBA" id="ARBA00022617"/>
    </source>
</evidence>
<gene>
    <name evidence="7" type="ORF">EHQ81_13455</name>
    <name evidence="8" type="ORF">EHQ82_01295</name>
</gene>
<accession>A0A5F2C750</accession>
<dbReference type="GO" id="GO:0046872">
    <property type="term" value="F:metal ion binding"/>
    <property type="evidence" value="ECO:0007669"/>
    <property type="project" value="UniProtKB-KW"/>
</dbReference>
<dbReference type="InterPro" id="IPR051395">
    <property type="entry name" value="Cytochrome_c_Peroxidase/MauG"/>
</dbReference>
<dbReference type="PROSITE" id="PS51007">
    <property type="entry name" value="CYTC"/>
    <property type="match status" value="1"/>
</dbReference>
<evidence type="ECO:0000259" key="6">
    <source>
        <dbReference type="PROSITE" id="PS51007"/>
    </source>
</evidence>
<dbReference type="SUPFAM" id="SSF46626">
    <property type="entry name" value="Cytochrome c"/>
    <property type="match status" value="1"/>
</dbReference>
<proteinExistence type="predicted"/>
<dbReference type="Proteomes" id="UP000298057">
    <property type="component" value="Unassembled WGS sequence"/>
</dbReference>
<name>A0A5F2C750_9LEPT</name>
<comment type="caution">
    <text evidence="7">The sequence shown here is derived from an EMBL/GenBank/DDBJ whole genome shotgun (WGS) entry which is preliminary data.</text>
</comment>
<dbReference type="Gene3D" id="1.10.760.10">
    <property type="entry name" value="Cytochrome c-like domain"/>
    <property type="match status" value="1"/>
</dbReference>
<dbReference type="InterPro" id="IPR010538">
    <property type="entry name" value="DHOR"/>
</dbReference>
<dbReference type="EMBL" id="RQGV01000016">
    <property type="protein sequence ID" value="TGM12897.1"/>
    <property type="molecule type" value="Genomic_DNA"/>
</dbReference>
<dbReference type="InterPro" id="IPR036909">
    <property type="entry name" value="Cyt_c-like_dom_sf"/>
</dbReference>
<dbReference type="InterPro" id="IPR009056">
    <property type="entry name" value="Cyt_c-like_dom"/>
</dbReference>
<evidence type="ECO:0000313" key="7">
    <source>
        <dbReference type="EMBL" id="TGM12897.1"/>
    </source>
</evidence>
<evidence type="ECO:0000313" key="10">
    <source>
        <dbReference type="Proteomes" id="UP000298057"/>
    </source>
</evidence>
<dbReference type="PANTHER" id="PTHR30600">
    <property type="entry name" value="CYTOCHROME C PEROXIDASE-RELATED"/>
    <property type="match status" value="1"/>
</dbReference>
<dbReference type="RefSeq" id="WP_135625821.1">
    <property type="nucleotide sequence ID" value="NZ_RQGU01000010.1"/>
</dbReference>
<sequence>MNCDKNKGPRKNGDHKKHQIDLKGSILFLIIALLSLGCDPSNGNNTMALLAALNSSNGSVDPGEEYSGGYTTNFVSNAFSFDIRAANLRSGGATKFNKGNSFFNIPWVSEGSSSPAGLGPTFNTNSCQNCHQGDGRGAPPSSGSLNNFPGILVRLSQNGTNSTTGGPVGLDNYGLQLNHKGLGCNPAVYDSNFNCDTGSGSITGSNFTPPEGAASVSYGSIAAPNYPSGSTTYPEGTNVTLSQPTYTFTWNPLFGDPTASVNGFNFSPRTAPMIPGLGLLQAIPESTIVGWADPSDSDGDGISGKVNMVWDAFTSSKVLGRFGWKANEPSLFQQNQGAFLGDMGITSPLFPTDNCPSTQTACITNSAGTTGIEISANLVDAVVFYSMLVGVPSRRNITDTDVVAGKALFTSVGCAGCHKPYVQTGFVSGFPEISYQHIKPYTDLLLHDMGPGLADGRPDFDASGQEWRTPPLWGLGLIQTVNGHLRLLHDGRANGIEEAILWHGGEADTARGNFQSLTAAQRQQLITFLESL</sequence>
<keyword evidence="10" id="KW-1185">Reference proteome</keyword>
<feature type="region of interest" description="Disordered" evidence="5">
    <location>
        <begin position="129"/>
        <end position="148"/>
    </location>
</feature>
<dbReference type="PANTHER" id="PTHR30600:SF4">
    <property type="entry name" value="CYTOCHROME C DOMAIN-CONTAINING PROTEIN"/>
    <property type="match status" value="1"/>
</dbReference>
<keyword evidence="1 4" id="KW-0349">Heme</keyword>
<organism evidence="7 9">
    <name type="scientific">Leptospira selangorensis</name>
    <dbReference type="NCBI Taxonomy" id="2484982"/>
    <lineage>
        <taxon>Bacteria</taxon>
        <taxon>Pseudomonadati</taxon>
        <taxon>Spirochaetota</taxon>
        <taxon>Spirochaetia</taxon>
        <taxon>Leptospirales</taxon>
        <taxon>Leptospiraceae</taxon>
        <taxon>Leptospira</taxon>
    </lineage>
</organism>
<evidence type="ECO:0000256" key="2">
    <source>
        <dbReference type="ARBA" id="ARBA00022723"/>
    </source>
</evidence>
<dbReference type="Pfam" id="PF06537">
    <property type="entry name" value="DHOR"/>
    <property type="match status" value="2"/>
</dbReference>
<dbReference type="GO" id="GO:0009055">
    <property type="term" value="F:electron transfer activity"/>
    <property type="evidence" value="ECO:0007669"/>
    <property type="project" value="InterPro"/>
</dbReference>
<dbReference type="GO" id="GO:0004130">
    <property type="term" value="F:cytochrome-c peroxidase activity"/>
    <property type="evidence" value="ECO:0007669"/>
    <property type="project" value="TreeGrafter"/>
</dbReference>
<keyword evidence="2 4" id="KW-0479">Metal-binding</keyword>
<reference evidence="9 10" key="2">
    <citation type="journal article" date="2019" name="PLoS Negl. Trop. Dis.">
        <title>Revisiting the worldwide diversity of Leptospira species in the environment.</title>
        <authorList>
            <person name="Vincent A.T."/>
            <person name="Schiettekatte O."/>
            <person name="Bourhy P."/>
            <person name="Veyrier F.J."/>
            <person name="Picardeau M."/>
        </authorList>
    </citation>
    <scope>NUCLEOTIDE SEQUENCE [LARGE SCALE GENOMIC DNA]</scope>
    <source>
        <strain evidence="7 9">201702405</strain>
        <strain evidence="10">201702406</strain>
    </source>
</reference>
<dbReference type="Proteomes" id="UP000297832">
    <property type="component" value="Unassembled WGS sequence"/>
</dbReference>
<keyword evidence="3 4" id="KW-0408">Iron</keyword>
<evidence type="ECO:0000313" key="8">
    <source>
        <dbReference type="EMBL" id="TGM30946.1"/>
    </source>
</evidence>
<evidence type="ECO:0000256" key="4">
    <source>
        <dbReference type="PROSITE-ProRule" id="PRU00433"/>
    </source>
</evidence>
<evidence type="ECO:0000313" key="9">
    <source>
        <dbReference type="Proteomes" id="UP000297832"/>
    </source>
</evidence>
<dbReference type="EMBL" id="RQGU01000010">
    <property type="protein sequence ID" value="TGM30946.1"/>
    <property type="molecule type" value="Genomic_DNA"/>
</dbReference>
<dbReference type="GO" id="GO:0020037">
    <property type="term" value="F:heme binding"/>
    <property type="evidence" value="ECO:0007669"/>
    <property type="project" value="InterPro"/>
</dbReference>
<evidence type="ECO:0000256" key="3">
    <source>
        <dbReference type="ARBA" id="ARBA00023004"/>
    </source>
</evidence>
<feature type="domain" description="Cytochrome c" evidence="6">
    <location>
        <begin position="400"/>
        <end position="532"/>
    </location>
</feature>
<reference evidence="8" key="1">
    <citation type="submission" date="2018-10" db="EMBL/GenBank/DDBJ databases">
        <authorList>
            <person name="Vincent A.T."/>
            <person name="Schiettekatte O."/>
            <person name="Bourhy P."/>
            <person name="Veyrier F.J."/>
            <person name="Picardeau M."/>
        </authorList>
    </citation>
    <scope>NUCLEOTIDE SEQUENCE</scope>
    <source>
        <strain evidence="8">201702406</strain>
    </source>
</reference>
<dbReference type="AlphaFoldDB" id="A0A5F2C750"/>
<evidence type="ECO:0000256" key="5">
    <source>
        <dbReference type="SAM" id="MobiDB-lite"/>
    </source>
</evidence>
<dbReference type="PIRSF" id="PIRSF028099">
    <property type="entry name" value="DUF1111"/>
    <property type="match status" value="1"/>
</dbReference>
<protein>
    <submittedName>
        <fullName evidence="7">Thiol oxidoreductase</fullName>
    </submittedName>
</protein>